<proteinExistence type="predicted"/>
<dbReference type="InterPro" id="IPR027417">
    <property type="entry name" value="P-loop_NTPase"/>
</dbReference>
<sequence length="434" mass="46982">MLQTRPKLIIAGGFLGAGKTTLLLQAAAILRQRGLRIALITNDQGRELVDTALAAAALAPDASESGAAATWPGEAVAEVTAGCFCCRFSDLLEAITDLERRLEPHVILAEPVGSCTDLQATVILPLLHLYRERYRPACLSIVVDGPRLSHLIRHGDLSLLNDDVAYLFARQIEEGDLLLINKSDLLGSDEQLFLCNWLRAYCPGVPVLSMTARRRESVALWLDNLLQDVNAASISEAEAHRLDDLDYARYARAEARLGWLNARGRLQPSRPIGAIDGEAGQVLAWAAALLSQLQERLARAGLAIAHINLLVAPQALRHLLSEEPDERQLSGAAADSEQGPLHERLIKASLCGPKPAAISWDARSVHLPPEEAIWLLNARVDCAPAVLEKHVRAVLEAAPAGLRAEIEELSAFQPAPPQPHYRFGPGASQHRAGP</sequence>
<protein>
    <recommendedName>
        <fullName evidence="2">CobW/HypB/UreG nucleotide-binding domain-containing protein</fullName>
    </recommendedName>
</protein>
<organism evidence="3 4">
    <name type="scientific">Thermogemmatispora tikiterensis</name>
    <dbReference type="NCBI Taxonomy" id="1825093"/>
    <lineage>
        <taxon>Bacteria</taxon>
        <taxon>Bacillati</taxon>
        <taxon>Chloroflexota</taxon>
        <taxon>Ktedonobacteria</taxon>
        <taxon>Thermogemmatisporales</taxon>
        <taxon>Thermogemmatisporaceae</taxon>
        <taxon>Thermogemmatispora</taxon>
    </lineage>
</organism>
<dbReference type="Pfam" id="PF02492">
    <property type="entry name" value="cobW"/>
    <property type="match status" value="1"/>
</dbReference>
<dbReference type="EMBL" id="MCIF01000002">
    <property type="protein sequence ID" value="RAQ97673.1"/>
    <property type="molecule type" value="Genomic_DNA"/>
</dbReference>
<gene>
    <name evidence="3" type="ORF">A4R35_19195</name>
</gene>
<evidence type="ECO:0000313" key="3">
    <source>
        <dbReference type="EMBL" id="RAQ97673.1"/>
    </source>
</evidence>
<name>A0A328VPQ5_9CHLR</name>
<dbReference type="InterPro" id="IPR051316">
    <property type="entry name" value="Zinc-reg_GTPase_activator"/>
</dbReference>
<dbReference type="InterPro" id="IPR003495">
    <property type="entry name" value="CobW/HypB/UreG_nucleotide-bd"/>
</dbReference>
<feature type="region of interest" description="Disordered" evidence="1">
    <location>
        <begin position="413"/>
        <end position="434"/>
    </location>
</feature>
<feature type="domain" description="CobW/HypB/UreG nucleotide-binding" evidence="2">
    <location>
        <begin position="9"/>
        <end position="192"/>
    </location>
</feature>
<accession>A0A328VPQ5</accession>
<reference evidence="3 4" key="1">
    <citation type="submission" date="2016-08" db="EMBL/GenBank/DDBJ databases">
        <title>Analysis of Carbohydrate Active Enzymes in Thermogemmatispora T81 Reveals Carbohydrate Degradation Ability.</title>
        <authorList>
            <person name="Tomazini A."/>
            <person name="Lal S."/>
            <person name="Stott M."/>
            <person name="Henrissat B."/>
            <person name="Polikarpov I."/>
            <person name="Sparling R."/>
            <person name="Levin D.B."/>
        </authorList>
    </citation>
    <scope>NUCLEOTIDE SEQUENCE [LARGE SCALE GENOMIC DNA]</scope>
    <source>
        <strain evidence="3 4">T81</strain>
    </source>
</reference>
<dbReference type="Proteomes" id="UP000248706">
    <property type="component" value="Unassembled WGS sequence"/>
</dbReference>
<evidence type="ECO:0000256" key="1">
    <source>
        <dbReference type="SAM" id="MobiDB-lite"/>
    </source>
</evidence>
<evidence type="ECO:0000259" key="2">
    <source>
        <dbReference type="Pfam" id="PF02492"/>
    </source>
</evidence>
<dbReference type="PANTHER" id="PTHR13748">
    <property type="entry name" value="COBW-RELATED"/>
    <property type="match status" value="1"/>
</dbReference>
<keyword evidence="4" id="KW-1185">Reference proteome</keyword>
<dbReference type="SUPFAM" id="SSF52540">
    <property type="entry name" value="P-loop containing nucleoside triphosphate hydrolases"/>
    <property type="match status" value="1"/>
</dbReference>
<dbReference type="RefSeq" id="WP_189362049.1">
    <property type="nucleotide sequence ID" value="NZ_MCIF01000002.1"/>
</dbReference>
<evidence type="ECO:0000313" key="4">
    <source>
        <dbReference type="Proteomes" id="UP000248706"/>
    </source>
</evidence>
<dbReference type="GO" id="GO:0005737">
    <property type="term" value="C:cytoplasm"/>
    <property type="evidence" value="ECO:0007669"/>
    <property type="project" value="TreeGrafter"/>
</dbReference>
<dbReference type="AlphaFoldDB" id="A0A328VPQ5"/>
<comment type="caution">
    <text evidence="3">The sequence shown here is derived from an EMBL/GenBank/DDBJ whole genome shotgun (WGS) entry which is preliminary data.</text>
</comment>
<dbReference type="PANTHER" id="PTHR13748:SF62">
    <property type="entry name" value="COBW DOMAIN-CONTAINING PROTEIN"/>
    <property type="match status" value="1"/>
</dbReference>
<dbReference type="Gene3D" id="3.40.50.300">
    <property type="entry name" value="P-loop containing nucleotide triphosphate hydrolases"/>
    <property type="match status" value="1"/>
</dbReference>